<gene>
    <name evidence="1" type="ORF">MBJ925_LOCUS35406</name>
</gene>
<sequence length="67" mass="7203">LIAETSGNEMIRSQSFDLSNSGSSLFQQHTQISSVSSAIGHNPAQTIHEGLPSSTQNIPLNFHSVCY</sequence>
<dbReference type="Proteomes" id="UP000663824">
    <property type="component" value="Unassembled WGS sequence"/>
</dbReference>
<dbReference type="EMBL" id="CAJNRE010019521">
    <property type="protein sequence ID" value="CAF2201449.1"/>
    <property type="molecule type" value="Genomic_DNA"/>
</dbReference>
<organism evidence="1 2">
    <name type="scientific">Rotaria magnacalcarata</name>
    <dbReference type="NCBI Taxonomy" id="392030"/>
    <lineage>
        <taxon>Eukaryota</taxon>
        <taxon>Metazoa</taxon>
        <taxon>Spiralia</taxon>
        <taxon>Gnathifera</taxon>
        <taxon>Rotifera</taxon>
        <taxon>Eurotatoria</taxon>
        <taxon>Bdelloidea</taxon>
        <taxon>Philodinida</taxon>
        <taxon>Philodinidae</taxon>
        <taxon>Rotaria</taxon>
    </lineage>
</organism>
<reference evidence="1" key="1">
    <citation type="submission" date="2021-02" db="EMBL/GenBank/DDBJ databases">
        <authorList>
            <person name="Nowell W R."/>
        </authorList>
    </citation>
    <scope>NUCLEOTIDE SEQUENCE</scope>
</reference>
<dbReference type="AlphaFoldDB" id="A0A816Z923"/>
<comment type="caution">
    <text evidence="1">The sequence shown here is derived from an EMBL/GenBank/DDBJ whole genome shotgun (WGS) entry which is preliminary data.</text>
</comment>
<protein>
    <submittedName>
        <fullName evidence="1">Uncharacterized protein</fullName>
    </submittedName>
</protein>
<proteinExistence type="predicted"/>
<evidence type="ECO:0000313" key="2">
    <source>
        <dbReference type="Proteomes" id="UP000663824"/>
    </source>
</evidence>
<name>A0A816Z923_9BILA</name>
<evidence type="ECO:0000313" key="1">
    <source>
        <dbReference type="EMBL" id="CAF2201449.1"/>
    </source>
</evidence>
<feature type="non-terminal residue" evidence="1">
    <location>
        <position position="1"/>
    </location>
</feature>
<accession>A0A816Z923</accession>